<dbReference type="PANTHER" id="PTHR34846">
    <property type="entry name" value="4-CARBOXYMUCONOLACTONE DECARBOXYLASE FAMILY PROTEIN (AFU_ORTHOLOGUE AFUA_6G11590)"/>
    <property type="match status" value="1"/>
</dbReference>
<feature type="domain" description="Carboxymuconolactone decarboxylase-like" evidence="1">
    <location>
        <begin position="39"/>
        <end position="121"/>
    </location>
</feature>
<evidence type="ECO:0000313" key="3">
    <source>
        <dbReference type="Proteomes" id="UP000325255"/>
    </source>
</evidence>
<dbReference type="Gene3D" id="1.20.1290.10">
    <property type="entry name" value="AhpD-like"/>
    <property type="match status" value="1"/>
</dbReference>
<dbReference type="OrthoDB" id="4704294at2"/>
<dbReference type="PANTHER" id="PTHR34846:SF11">
    <property type="entry name" value="4-CARBOXYMUCONOLACTONE DECARBOXYLASE FAMILY PROTEIN (AFU_ORTHOLOGUE AFUA_6G11590)"/>
    <property type="match status" value="1"/>
</dbReference>
<dbReference type="RefSeq" id="WP_150043570.1">
    <property type="nucleotide sequence ID" value="NZ_OW485601.1"/>
</dbReference>
<dbReference type="EMBL" id="VWPK01000049">
    <property type="protein sequence ID" value="KAA5609503.1"/>
    <property type="molecule type" value="Genomic_DNA"/>
</dbReference>
<reference evidence="2 3" key="1">
    <citation type="submission" date="2019-09" db="EMBL/GenBank/DDBJ databases">
        <title>Genome sequence of Rhodovastum atsumiense, a diverse member of the Acetobacteraceae family of non-sulfur purple photosynthetic bacteria.</title>
        <authorList>
            <person name="Meyer T."/>
            <person name="Kyndt J."/>
        </authorList>
    </citation>
    <scope>NUCLEOTIDE SEQUENCE [LARGE SCALE GENOMIC DNA]</scope>
    <source>
        <strain evidence="2 3">DSM 21279</strain>
    </source>
</reference>
<dbReference type="SUPFAM" id="SSF69118">
    <property type="entry name" value="AhpD-like"/>
    <property type="match status" value="1"/>
</dbReference>
<name>A0A5M6IMJ5_9PROT</name>
<keyword evidence="3" id="KW-1185">Reference proteome</keyword>
<evidence type="ECO:0000259" key="1">
    <source>
        <dbReference type="Pfam" id="PF02627"/>
    </source>
</evidence>
<accession>A0A5M6IMJ5</accession>
<protein>
    <submittedName>
        <fullName evidence="2">Carboxymuconolactone decarboxylase family protein</fullName>
    </submittedName>
</protein>
<dbReference type="InterPro" id="IPR003779">
    <property type="entry name" value="CMD-like"/>
</dbReference>
<gene>
    <name evidence="2" type="ORF">F1189_23910</name>
</gene>
<dbReference type="GO" id="GO:0051920">
    <property type="term" value="F:peroxiredoxin activity"/>
    <property type="evidence" value="ECO:0007669"/>
    <property type="project" value="InterPro"/>
</dbReference>
<dbReference type="Pfam" id="PF02627">
    <property type="entry name" value="CMD"/>
    <property type="match status" value="1"/>
</dbReference>
<comment type="caution">
    <text evidence="2">The sequence shown here is derived from an EMBL/GenBank/DDBJ whole genome shotgun (WGS) entry which is preliminary data.</text>
</comment>
<dbReference type="Proteomes" id="UP000325255">
    <property type="component" value="Unassembled WGS sequence"/>
</dbReference>
<proteinExistence type="predicted"/>
<dbReference type="InterPro" id="IPR029032">
    <property type="entry name" value="AhpD-like"/>
</dbReference>
<organism evidence="2 3">
    <name type="scientific">Rhodovastum atsumiense</name>
    <dbReference type="NCBI Taxonomy" id="504468"/>
    <lineage>
        <taxon>Bacteria</taxon>
        <taxon>Pseudomonadati</taxon>
        <taxon>Pseudomonadota</taxon>
        <taxon>Alphaproteobacteria</taxon>
        <taxon>Acetobacterales</taxon>
        <taxon>Acetobacteraceae</taxon>
        <taxon>Rhodovastum</taxon>
    </lineage>
</organism>
<evidence type="ECO:0000313" key="2">
    <source>
        <dbReference type="EMBL" id="KAA5609503.1"/>
    </source>
</evidence>
<dbReference type="AlphaFoldDB" id="A0A5M6IMJ5"/>
<sequence length="174" mass="19701">MARIDYAPIDRPEDTRLVAQISAQRGGVLHLYRMLLHSPPVAHGWLHYLTALREGCRLPGALREMVILRVAMLNRVGYEAEHHIPLARAEGVTAAQLEGLADWRNSDLFDARERVVLALTDAMTREVQVAEDVFVAVRAEFDERTLVELVATIAAYNMVSRFVEAFRIDRRDPV</sequence>